<dbReference type="RefSeq" id="WP_378058891.1">
    <property type="nucleotide sequence ID" value="NZ_JBHSIS010000014.1"/>
</dbReference>
<comment type="caution">
    <text evidence="1">The sequence shown here is derived from an EMBL/GenBank/DDBJ whole genome shotgun (WGS) entry which is preliminary data.</text>
</comment>
<organism evidence="1 2">
    <name type="scientific">Actinophytocola glycyrrhizae</name>
    <dbReference type="NCBI Taxonomy" id="2044873"/>
    <lineage>
        <taxon>Bacteria</taxon>
        <taxon>Bacillati</taxon>
        <taxon>Actinomycetota</taxon>
        <taxon>Actinomycetes</taxon>
        <taxon>Pseudonocardiales</taxon>
        <taxon>Pseudonocardiaceae</taxon>
    </lineage>
</organism>
<reference evidence="2" key="1">
    <citation type="journal article" date="2019" name="Int. J. Syst. Evol. Microbiol.">
        <title>The Global Catalogue of Microorganisms (GCM) 10K type strain sequencing project: providing services to taxonomists for standard genome sequencing and annotation.</title>
        <authorList>
            <consortium name="The Broad Institute Genomics Platform"/>
            <consortium name="The Broad Institute Genome Sequencing Center for Infectious Disease"/>
            <person name="Wu L."/>
            <person name="Ma J."/>
        </authorList>
    </citation>
    <scope>NUCLEOTIDE SEQUENCE [LARGE SCALE GENOMIC DNA]</scope>
    <source>
        <strain evidence="2">ZS-22-S1</strain>
    </source>
</reference>
<dbReference type="EMBL" id="JBHSIS010000014">
    <property type="protein sequence ID" value="MFC4856900.1"/>
    <property type="molecule type" value="Genomic_DNA"/>
</dbReference>
<name>A0ABV9S9E5_9PSEU</name>
<dbReference type="Proteomes" id="UP001595859">
    <property type="component" value="Unassembled WGS sequence"/>
</dbReference>
<protein>
    <submittedName>
        <fullName evidence="1">Uncharacterized protein</fullName>
    </submittedName>
</protein>
<accession>A0ABV9S9E5</accession>
<gene>
    <name evidence="1" type="ORF">ACFPCV_25640</name>
</gene>
<proteinExistence type="predicted"/>
<evidence type="ECO:0000313" key="2">
    <source>
        <dbReference type="Proteomes" id="UP001595859"/>
    </source>
</evidence>
<sequence length="281" mass="32163">MTTMRAYFLTNYRSIGANLWHRRTTFFRTSPRWFRFQQAIISHTDRQLLDISWRTVESPSNSPELLTHVRRHLPDWPGFRTRVYTYVDMEWNPIFGELRLPATGPTLREEVEPEGQRDMLAQLFAACPPGSYGYYAQWGLGPFHTVVGNTAAAGIHMFFASQVQFLKQPMGDLVTKIMSTLETKYWDSQQDVVDHLAGLFLKERGRQLGVAGPSWLRTVWEGQRTPDLPTVDQLSEAQLREIADTINGNLADLDASTAARFAQELYDQAVTDNLVKFTSDK</sequence>
<evidence type="ECO:0000313" key="1">
    <source>
        <dbReference type="EMBL" id="MFC4856900.1"/>
    </source>
</evidence>
<keyword evidence="2" id="KW-1185">Reference proteome</keyword>